<dbReference type="InterPro" id="IPR051026">
    <property type="entry name" value="PI/PC_transfer"/>
</dbReference>
<dbReference type="Proteomes" id="UP001219525">
    <property type="component" value="Unassembled WGS sequence"/>
</dbReference>
<keyword evidence="4" id="KW-1185">Reference proteome</keyword>
<comment type="caution">
    <text evidence="3">The sequence shown here is derived from an EMBL/GenBank/DDBJ whole genome shotgun (WGS) entry which is preliminary data.</text>
</comment>
<evidence type="ECO:0000313" key="3">
    <source>
        <dbReference type="EMBL" id="KAJ7190219.1"/>
    </source>
</evidence>
<dbReference type="Gene3D" id="1.10.8.20">
    <property type="entry name" value="N-terminal domain of phosphatidylinositol transfer protein sec14p"/>
    <property type="match status" value="1"/>
</dbReference>
<dbReference type="InterPro" id="IPR001251">
    <property type="entry name" value="CRAL-TRIO_dom"/>
</dbReference>
<protein>
    <submittedName>
        <fullName evidence="3">CRAL-TRIO domain-containing protein</fullName>
    </submittedName>
</protein>
<name>A0AAD6UNE6_9AGAR</name>
<dbReference type="InterPro" id="IPR011074">
    <property type="entry name" value="CRAL/TRIO_N_dom"/>
</dbReference>
<dbReference type="InterPro" id="IPR036273">
    <property type="entry name" value="CRAL/TRIO_N_dom_sf"/>
</dbReference>
<dbReference type="InterPro" id="IPR036865">
    <property type="entry name" value="CRAL-TRIO_dom_sf"/>
</dbReference>
<dbReference type="PRINTS" id="PR00180">
    <property type="entry name" value="CRETINALDHBP"/>
</dbReference>
<dbReference type="Gene3D" id="3.40.525.10">
    <property type="entry name" value="CRAL-TRIO lipid binding domain"/>
    <property type="match status" value="1"/>
</dbReference>
<dbReference type="Pfam" id="PF00650">
    <property type="entry name" value="CRAL_TRIO"/>
    <property type="match status" value="1"/>
</dbReference>
<dbReference type="Pfam" id="PF03765">
    <property type="entry name" value="CRAL_TRIO_N"/>
    <property type="match status" value="1"/>
</dbReference>
<sequence length="321" mass="35678">MTDTAPTKTTPAAPSSKPVWTPPPGRLGNLTSTQEAALAKVRAELQAEGAFVEARHDDPTLLRFLRARKFDVVKAKEMLLNAEKWRKEFGVEELVRTFDFKELNEVDRFYPQYYHGMDKSGRPIYIERIGNLNVKALYACTTMERVLQRLVVEYESFLSMRLPACSAAVGHPVETSLTILDLGGVSLSNFIRVKDYVAAATSIGQNYYPECMGAFYIINAHWAFTAVWAAIKPWLNEVTVSKVHIVGGASVYGPLLLSQIDKEVLPSDFGGECACKGGCSLSDVGPWNPKAEKADTIPTLHYILYRIHGEPPDRSLSTLYN</sequence>
<dbReference type="SUPFAM" id="SSF46938">
    <property type="entry name" value="CRAL/TRIO N-terminal domain"/>
    <property type="match status" value="1"/>
</dbReference>
<dbReference type="CDD" id="cd00170">
    <property type="entry name" value="SEC14"/>
    <property type="match status" value="1"/>
</dbReference>
<feature type="domain" description="CRAL-TRIO" evidence="2">
    <location>
        <begin position="102"/>
        <end position="277"/>
    </location>
</feature>
<feature type="region of interest" description="Disordered" evidence="1">
    <location>
        <begin position="1"/>
        <end position="26"/>
    </location>
</feature>
<accession>A0AAD6UNE6</accession>
<dbReference type="SMART" id="SM01100">
    <property type="entry name" value="CRAL_TRIO_N"/>
    <property type="match status" value="1"/>
</dbReference>
<evidence type="ECO:0000313" key="4">
    <source>
        <dbReference type="Proteomes" id="UP001219525"/>
    </source>
</evidence>
<dbReference type="SUPFAM" id="SSF52087">
    <property type="entry name" value="CRAL/TRIO domain"/>
    <property type="match status" value="1"/>
</dbReference>
<feature type="compositionally biased region" description="Low complexity" evidence="1">
    <location>
        <begin position="1"/>
        <end position="18"/>
    </location>
</feature>
<evidence type="ECO:0000259" key="2">
    <source>
        <dbReference type="PROSITE" id="PS50191"/>
    </source>
</evidence>
<dbReference type="SMART" id="SM00516">
    <property type="entry name" value="SEC14"/>
    <property type="match status" value="1"/>
</dbReference>
<proteinExistence type="predicted"/>
<organism evidence="3 4">
    <name type="scientific">Mycena pura</name>
    <dbReference type="NCBI Taxonomy" id="153505"/>
    <lineage>
        <taxon>Eukaryota</taxon>
        <taxon>Fungi</taxon>
        <taxon>Dikarya</taxon>
        <taxon>Basidiomycota</taxon>
        <taxon>Agaricomycotina</taxon>
        <taxon>Agaricomycetes</taxon>
        <taxon>Agaricomycetidae</taxon>
        <taxon>Agaricales</taxon>
        <taxon>Marasmiineae</taxon>
        <taxon>Mycenaceae</taxon>
        <taxon>Mycena</taxon>
    </lineage>
</organism>
<dbReference type="PANTHER" id="PTHR45657">
    <property type="entry name" value="CRAL-TRIO DOMAIN-CONTAINING PROTEIN YKL091C-RELATED"/>
    <property type="match status" value="1"/>
</dbReference>
<dbReference type="PANTHER" id="PTHR45657:SF1">
    <property type="entry name" value="CRAL-TRIO DOMAIN-CONTAINING PROTEIN YKL091C-RELATED"/>
    <property type="match status" value="1"/>
</dbReference>
<reference evidence="3" key="1">
    <citation type="submission" date="2023-03" db="EMBL/GenBank/DDBJ databases">
        <title>Massive genome expansion in bonnet fungi (Mycena s.s.) driven by repeated elements and novel gene families across ecological guilds.</title>
        <authorList>
            <consortium name="Lawrence Berkeley National Laboratory"/>
            <person name="Harder C.B."/>
            <person name="Miyauchi S."/>
            <person name="Viragh M."/>
            <person name="Kuo A."/>
            <person name="Thoen E."/>
            <person name="Andreopoulos B."/>
            <person name="Lu D."/>
            <person name="Skrede I."/>
            <person name="Drula E."/>
            <person name="Henrissat B."/>
            <person name="Morin E."/>
            <person name="Kohler A."/>
            <person name="Barry K."/>
            <person name="LaButti K."/>
            <person name="Morin E."/>
            <person name="Salamov A."/>
            <person name="Lipzen A."/>
            <person name="Mereny Z."/>
            <person name="Hegedus B."/>
            <person name="Baldrian P."/>
            <person name="Stursova M."/>
            <person name="Weitz H."/>
            <person name="Taylor A."/>
            <person name="Grigoriev I.V."/>
            <person name="Nagy L.G."/>
            <person name="Martin F."/>
            <person name="Kauserud H."/>
        </authorList>
    </citation>
    <scope>NUCLEOTIDE SEQUENCE</scope>
    <source>
        <strain evidence="3">9144</strain>
    </source>
</reference>
<dbReference type="AlphaFoldDB" id="A0AAD6UNE6"/>
<dbReference type="EMBL" id="JARJCW010000154">
    <property type="protein sequence ID" value="KAJ7190219.1"/>
    <property type="molecule type" value="Genomic_DNA"/>
</dbReference>
<gene>
    <name evidence="3" type="ORF">GGX14DRAFT_606239</name>
</gene>
<evidence type="ECO:0000256" key="1">
    <source>
        <dbReference type="SAM" id="MobiDB-lite"/>
    </source>
</evidence>
<dbReference type="PROSITE" id="PS50191">
    <property type="entry name" value="CRAL_TRIO"/>
    <property type="match status" value="1"/>
</dbReference>